<proteinExistence type="predicted"/>
<name>A0A5C2SIP0_9APHY</name>
<reference evidence="1" key="1">
    <citation type="journal article" date="2018" name="Genome Biol. Evol.">
        <title>Genomics and development of Lentinus tigrinus, a white-rot wood-decaying mushroom with dimorphic fruiting bodies.</title>
        <authorList>
            <person name="Wu B."/>
            <person name="Xu Z."/>
            <person name="Knudson A."/>
            <person name="Carlson A."/>
            <person name="Chen N."/>
            <person name="Kovaka S."/>
            <person name="LaButti K."/>
            <person name="Lipzen A."/>
            <person name="Pennachio C."/>
            <person name="Riley R."/>
            <person name="Schakwitz W."/>
            <person name="Umezawa K."/>
            <person name="Ohm R.A."/>
            <person name="Grigoriev I.V."/>
            <person name="Nagy L.G."/>
            <person name="Gibbons J."/>
            <person name="Hibbett D."/>
        </authorList>
    </citation>
    <scope>NUCLEOTIDE SEQUENCE [LARGE SCALE GENOMIC DNA]</scope>
    <source>
        <strain evidence="1">ALCF2SS1-6</strain>
    </source>
</reference>
<dbReference type="Proteomes" id="UP000313359">
    <property type="component" value="Unassembled WGS sequence"/>
</dbReference>
<evidence type="ECO:0000313" key="1">
    <source>
        <dbReference type="EMBL" id="RPD63521.1"/>
    </source>
</evidence>
<evidence type="ECO:0008006" key="3">
    <source>
        <dbReference type="Google" id="ProtNLM"/>
    </source>
</evidence>
<dbReference type="InterPro" id="IPR032675">
    <property type="entry name" value="LRR_dom_sf"/>
</dbReference>
<gene>
    <name evidence="1" type="ORF">L227DRAFT_608748</name>
</gene>
<evidence type="ECO:0000313" key="2">
    <source>
        <dbReference type="Proteomes" id="UP000313359"/>
    </source>
</evidence>
<dbReference type="AlphaFoldDB" id="A0A5C2SIP0"/>
<accession>A0A5C2SIP0</accession>
<dbReference type="SUPFAM" id="SSF52047">
    <property type="entry name" value="RNI-like"/>
    <property type="match status" value="1"/>
</dbReference>
<protein>
    <recommendedName>
        <fullName evidence="3">F-box domain-containing protein</fullName>
    </recommendedName>
</protein>
<organism evidence="1 2">
    <name type="scientific">Lentinus tigrinus ALCF2SS1-6</name>
    <dbReference type="NCBI Taxonomy" id="1328759"/>
    <lineage>
        <taxon>Eukaryota</taxon>
        <taxon>Fungi</taxon>
        <taxon>Dikarya</taxon>
        <taxon>Basidiomycota</taxon>
        <taxon>Agaricomycotina</taxon>
        <taxon>Agaricomycetes</taxon>
        <taxon>Polyporales</taxon>
        <taxon>Polyporaceae</taxon>
        <taxon>Lentinus</taxon>
    </lineage>
</organism>
<dbReference type="OrthoDB" id="2748713at2759"/>
<dbReference type="EMBL" id="ML122256">
    <property type="protein sequence ID" value="RPD63521.1"/>
    <property type="molecule type" value="Genomic_DNA"/>
</dbReference>
<dbReference type="Gene3D" id="3.80.10.10">
    <property type="entry name" value="Ribonuclease Inhibitor"/>
    <property type="match status" value="1"/>
</dbReference>
<keyword evidence="2" id="KW-1185">Reference proteome</keyword>
<sequence>MDRILLKDGPSIRKFYAFLFVDAARRGPHVRALDIKALTIKNDPNARELESLLCEILARSSNLQILCLSSFAASHIPGQESELQHILEGLTTLRELRLEDDSVRVSDWSNAPYMLIKKIRSPIHTFSAHIDELCGTPLHINSHISHLIPTLQDLRLDVLDMQENSAQDIIPCTSVHSLSIIRLQGTCDVSVLLRWFPALKTSLKVFGLGENDWYLDDYARVREQNIRSQKDAAWTHLDEVICDPEVLYVLGLNCPLRRVVLNHFDGSCRHVIVTALKHNAPSQLYLSMDIGEAVDVLEDLLPAEAKDRLTHLTLCLRYVDDRSESQLEHDETDSLNQILLLRPCVLWV</sequence>